<feature type="domain" description="Cadherin" evidence="8">
    <location>
        <begin position="62"/>
        <end position="134"/>
    </location>
</feature>
<dbReference type="eggNOG" id="KOG4289">
    <property type="taxonomic scope" value="Eukaryota"/>
</dbReference>
<dbReference type="PROSITE" id="PS50268">
    <property type="entry name" value="CADHERIN_2"/>
    <property type="match status" value="1"/>
</dbReference>
<evidence type="ECO:0000256" key="3">
    <source>
        <dbReference type="ARBA" id="ARBA00022737"/>
    </source>
</evidence>
<dbReference type="SMART" id="SM00112">
    <property type="entry name" value="CA"/>
    <property type="match status" value="1"/>
</dbReference>
<dbReference type="PROSITE" id="PS00232">
    <property type="entry name" value="CADHERIN_1"/>
    <property type="match status" value="1"/>
</dbReference>
<dbReference type="Pfam" id="PF00028">
    <property type="entry name" value="Cadherin"/>
    <property type="match status" value="1"/>
</dbReference>
<proteinExistence type="predicted"/>
<evidence type="ECO:0000256" key="2">
    <source>
        <dbReference type="ARBA" id="ARBA00022692"/>
    </source>
</evidence>
<accession>A7TD52</accession>
<evidence type="ECO:0000313" key="9">
    <source>
        <dbReference type="EMBL" id="EDO26003.1"/>
    </source>
</evidence>
<dbReference type="InterPro" id="IPR002126">
    <property type="entry name" value="Cadherin-like_dom"/>
</dbReference>
<evidence type="ECO:0000256" key="5">
    <source>
        <dbReference type="ARBA" id="ARBA00022989"/>
    </source>
</evidence>
<keyword evidence="2" id="KW-0812">Transmembrane</keyword>
<dbReference type="Proteomes" id="UP000001593">
    <property type="component" value="Unassembled WGS sequence"/>
</dbReference>
<dbReference type="GO" id="GO:0005509">
    <property type="term" value="F:calcium ion binding"/>
    <property type="evidence" value="ECO:0007669"/>
    <property type="project" value="UniProtKB-UniRule"/>
</dbReference>
<organism evidence="9 10">
    <name type="scientific">Nematostella vectensis</name>
    <name type="common">Starlet sea anemone</name>
    <dbReference type="NCBI Taxonomy" id="45351"/>
    <lineage>
        <taxon>Eukaryota</taxon>
        <taxon>Metazoa</taxon>
        <taxon>Cnidaria</taxon>
        <taxon>Anthozoa</taxon>
        <taxon>Hexacorallia</taxon>
        <taxon>Actiniaria</taxon>
        <taxon>Edwardsiidae</taxon>
        <taxon>Nematostella</taxon>
    </lineage>
</organism>
<protein>
    <recommendedName>
        <fullName evidence="8">Cadherin domain-containing protein</fullName>
    </recommendedName>
</protein>
<dbReference type="InterPro" id="IPR015919">
    <property type="entry name" value="Cadherin-like_sf"/>
</dbReference>
<keyword evidence="3" id="KW-0677">Repeat</keyword>
<comment type="subcellular location">
    <subcellularLocation>
        <location evidence="1">Membrane</location>
    </subcellularLocation>
</comment>
<dbReference type="AlphaFoldDB" id="A7TD52"/>
<dbReference type="PANTHER" id="PTHR24026">
    <property type="entry name" value="FAT ATYPICAL CADHERIN-RELATED"/>
    <property type="match status" value="1"/>
</dbReference>
<dbReference type="CDD" id="cd11304">
    <property type="entry name" value="Cadherin_repeat"/>
    <property type="match status" value="1"/>
</dbReference>
<dbReference type="PRINTS" id="PR00205">
    <property type="entry name" value="CADHERIN"/>
</dbReference>
<dbReference type="InterPro" id="IPR020894">
    <property type="entry name" value="Cadherin_CS"/>
</dbReference>
<dbReference type="GO" id="GO:0007156">
    <property type="term" value="P:homophilic cell adhesion via plasma membrane adhesion molecules"/>
    <property type="evidence" value="ECO:0007669"/>
    <property type="project" value="InterPro"/>
</dbReference>
<gene>
    <name evidence="9" type="ORF">NEMVEDRAFT_v1g225510</name>
</gene>
<dbReference type="HOGENOM" id="CLU_1699936_0_0_1"/>
<keyword evidence="5" id="KW-1133">Transmembrane helix</keyword>
<dbReference type="PANTHER" id="PTHR24026:SF126">
    <property type="entry name" value="PROTOCADHERIN FAT 4"/>
    <property type="match status" value="1"/>
</dbReference>
<dbReference type="InParanoid" id="A7TD52"/>
<evidence type="ECO:0000256" key="1">
    <source>
        <dbReference type="ARBA" id="ARBA00004370"/>
    </source>
</evidence>
<dbReference type="PhylomeDB" id="A7TD52"/>
<dbReference type="Gene3D" id="2.60.40.60">
    <property type="entry name" value="Cadherins"/>
    <property type="match status" value="2"/>
</dbReference>
<evidence type="ECO:0000256" key="4">
    <source>
        <dbReference type="ARBA" id="ARBA00022837"/>
    </source>
</evidence>
<feature type="non-terminal residue" evidence="9">
    <location>
        <position position="1"/>
    </location>
</feature>
<dbReference type="SUPFAM" id="SSF49313">
    <property type="entry name" value="Cadherin-like"/>
    <property type="match status" value="2"/>
</dbReference>
<dbReference type="EMBL" id="DS477286">
    <property type="protein sequence ID" value="EDO26003.1"/>
    <property type="molecule type" value="Genomic_DNA"/>
</dbReference>
<keyword evidence="6" id="KW-0472">Membrane</keyword>
<evidence type="ECO:0000256" key="7">
    <source>
        <dbReference type="PROSITE-ProRule" id="PRU00043"/>
    </source>
</evidence>
<name>A7TD52_NEMVE</name>
<reference evidence="9 10" key="1">
    <citation type="journal article" date="2007" name="Science">
        <title>Sea anemone genome reveals ancestral eumetazoan gene repertoire and genomic organization.</title>
        <authorList>
            <person name="Putnam N.H."/>
            <person name="Srivastava M."/>
            <person name="Hellsten U."/>
            <person name="Dirks B."/>
            <person name="Chapman J."/>
            <person name="Salamov A."/>
            <person name="Terry A."/>
            <person name="Shapiro H."/>
            <person name="Lindquist E."/>
            <person name="Kapitonov V.V."/>
            <person name="Jurka J."/>
            <person name="Genikhovich G."/>
            <person name="Grigoriev I.V."/>
            <person name="Lucas S.M."/>
            <person name="Steele R.E."/>
            <person name="Finnerty J.R."/>
            <person name="Technau U."/>
            <person name="Martindale M.Q."/>
            <person name="Rokhsar D.S."/>
        </authorList>
    </citation>
    <scope>NUCLEOTIDE SEQUENCE [LARGE SCALE GENOMIC DNA]</scope>
    <source>
        <strain evidence="10">CH2 X CH6</strain>
    </source>
</reference>
<sequence>MKSPYQANTLHYTTLHYTTLHYTTLHYTTLHYATLRYATLRYATLRYATLHYRHTFVHRLGDNAKFTYSLTGAAGKFVVSSEGYVVVSGNIDRETQDTYEFKVNAKESTTSEQFSTATDIKINVTDVNDNNPQCSQNAYSATVQENMPNGTKVMQ</sequence>
<evidence type="ECO:0000313" key="10">
    <source>
        <dbReference type="Proteomes" id="UP000001593"/>
    </source>
</evidence>
<dbReference type="GO" id="GO:0005886">
    <property type="term" value="C:plasma membrane"/>
    <property type="evidence" value="ECO:0007669"/>
    <property type="project" value="UniProtKB-SubCell"/>
</dbReference>
<keyword evidence="4 7" id="KW-0106">Calcium</keyword>
<evidence type="ECO:0000256" key="6">
    <source>
        <dbReference type="ARBA" id="ARBA00023136"/>
    </source>
</evidence>
<evidence type="ECO:0000259" key="8">
    <source>
        <dbReference type="PROSITE" id="PS50268"/>
    </source>
</evidence>
<keyword evidence="10" id="KW-1185">Reference proteome</keyword>